<evidence type="ECO:0000256" key="1">
    <source>
        <dbReference type="SAM" id="MobiDB-lite"/>
    </source>
</evidence>
<gene>
    <name evidence="2" type="ORF">OBE_16244</name>
</gene>
<feature type="region of interest" description="Disordered" evidence="1">
    <location>
        <begin position="12"/>
        <end position="32"/>
    </location>
</feature>
<reference evidence="2" key="1">
    <citation type="journal article" date="2013" name="Environ. Microbiol.">
        <title>Microbiota from the distal guts of lean and obese adolescents exhibit partial functional redundancy besides clear differences in community structure.</title>
        <authorList>
            <person name="Ferrer M."/>
            <person name="Ruiz A."/>
            <person name="Lanza F."/>
            <person name="Haange S.B."/>
            <person name="Oberbach A."/>
            <person name="Till H."/>
            <person name="Bargiela R."/>
            <person name="Campoy C."/>
            <person name="Segura M.T."/>
            <person name="Richter M."/>
            <person name="von Bergen M."/>
            <person name="Seifert J."/>
            <person name="Suarez A."/>
        </authorList>
    </citation>
    <scope>NUCLEOTIDE SEQUENCE</scope>
</reference>
<dbReference type="EMBL" id="AJWZ01011104">
    <property type="protein sequence ID" value="EKC46472.1"/>
    <property type="molecule type" value="Genomic_DNA"/>
</dbReference>
<dbReference type="AlphaFoldDB" id="K1RCI4"/>
<protein>
    <submittedName>
        <fullName evidence="2">Uncharacterized protein</fullName>
    </submittedName>
</protein>
<feature type="non-terminal residue" evidence="2">
    <location>
        <position position="112"/>
    </location>
</feature>
<accession>K1RCI4</accession>
<evidence type="ECO:0000313" key="2">
    <source>
        <dbReference type="EMBL" id="EKC46472.1"/>
    </source>
</evidence>
<comment type="caution">
    <text evidence="2">The sequence shown here is derived from an EMBL/GenBank/DDBJ whole genome shotgun (WGS) entry which is preliminary data.</text>
</comment>
<proteinExistence type="predicted"/>
<sequence length="112" mass="12405">MTVCVLGMSACSSKDAMPETSDSASNPVQNTDISNLNGGKIWSEQDIVSMFSLVQETDWEYIDCVLIPDHASDRVGAVLFRNDKEQTSNVAFFDADGYFQQYGTYARMSDKP</sequence>
<name>K1RCI4_9ZZZZ</name>
<organism evidence="2">
    <name type="scientific">human gut metagenome</name>
    <dbReference type="NCBI Taxonomy" id="408170"/>
    <lineage>
        <taxon>unclassified sequences</taxon>
        <taxon>metagenomes</taxon>
        <taxon>organismal metagenomes</taxon>
    </lineage>
</organism>
<feature type="compositionally biased region" description="Polar residues" evidence="1">
    <location>
        <begin position="20"/>
        <end position="32"/>
    </location>
</feature>